<dbReference type="AlphaFoldDB" id="A0A0A8YEA0"/>
<name>A0A0A8YEA0_ARUDO</name>
<sequence length="26" mass="2932">MVHSLDSFHLLRGNITGHIGYINFSC</sequence>
<organism evidence="1">
    <name type="scientific">Arundo donax</name>
    <name type="common">Giant reed</name>
    <name type="synonym">Donax arundinaceus</name>
    <dbReference type="NCBI Taxonomy" id="35708"/>
    <lineage>
        <taxon>Eukaryota</taxon>
        <taxon>Viridiplantae</taxon>
        <taxon>Streptophyta</taxon>
        <taxon>Embryophyta</taxon>
        <taxon>Tracheophyta</taxon>
        <taxon>Spermatophyta</taxon>
        <taxon>Magnoliopsida</taxon>
        <taxon>Liliopsida</taxon>
        <taxon>Poales</taxon>
        <taxon>Poaceae</taxon>
        <taxon>PACMAD clade</taxon>
        <taxon>Arundinoideae</taxon>
        <taxon>Arundineae</taxon>
        <taxon>Arundo</taxon>
    </lineage>
</organism>
<reference evidence="1" key="1">
    <citation type="submission" date="2014-09" db="EMBL/GenBank/DDBJ databases">
        <authorList>
            <person name="Magalhaes I.L.F."/>
            <person name="Oliveira U."/>
            <person name="Santos F.R."/>
            <person name="Vidigal T.H.D.A."/>
            <person name="Brescovit A.D."/>
            <person name="Santos A.J."/>
        </authorList>
    </citation>
    <scope>NUCLEOTIDE SEQUENCE</scope>
    <source>
        <tissue evidence="1">Shoot tissue taken approximately 20 cm above the soil surface</tissue>
    </source>
</reference>
<accession>A0A0A8YEA0</accession>
<dbReference type="EMBL" id="GBRH01273504">
    <property type="protein sequence ID" value="JAD24391.1"/>
    <property type="molecule type" value="Transcribed_RNA"/>
</dbReference>
<evidence type="ECO:0000313" key="1">
    <source>
        <dbReference type="EMBL" id="JAD24391.1"/>
    </source>
</evidence>
<protein>
    <submittedName>
        <fullName evidence="1">Uncharacterized protein</fullName>
    </submittedName>
</protein>
<proteinExistence type="predicted"/>
<reference evidence="1" key="2">
    <citation type="journal article" date="2015" name="Data Brief">
        <title>Shoot transcriptome of the giant reed, Arundo donax.</title>
        <authorList>
            <person name="Barrero R.A."/>
            <person name="Guerrero F.D."/>
            <person name="Moolhuijzen P."/>
            <person name="Goolsby J.A."/>
            <person name="Tidwell J."/>
            <person name="Bellgard S.E."/>
            <person name="Bellgard M.I."/>
        </authorList>
    </citation>
    <scope>NUCLEOTIDE SEQUENCE</scope>
    <source>
        <tissue evidence="1">Shoot tissue taken approximately 20 cm above the soil surface</tissue>
    </source>
</reference>